<feature type="transmembrane region" description="Helical" evidence="6">
    <location>
        <begin position="132"/>
        <end position="153"/>
    </location>
</feature>
<evidence type="ECO:0000256" key="3">
    <source>
        <dbReference type="ARBA" id="ARBA00022692"/>
    </source>
</evidence>
<dbReference type="PANTHER" id="PTHR12608">
    <property type="entry name" value="TRANSMEMBRANE PROTEIN HTP-1 RELATED"/>
    <property type="match status" value="1"/>
</dbReference>
<feature type="transmembrane region" description="Helical" evidence="6">
    <location>
        <begin position="94"/>
        <end position="112"/>
    </location>
</feature>
<keyword evidence="3 6" id="KW-0812">Transmembrane</keyword>
<sequence length="183" mass="19941">METLSLSALVVFLAEIGDKTQLLALMLTLRFRVPWLISIAILIATLLNHAAAAWFGSWVVGFISPNFLEYLIAGSFFAVALWTLLPDKLDEEEALISGSGVFFTTLVLFFVAEIGDKTQVATVLLAAEYDSMILVIVGTTLGMLLANIPVVFFGEKLAKRLPLQWIHRGAALLFVVLGIVSLT</sequence>
<evidence type="ECO:0000256" key="6">
    <source>
        <dbReference type="RuleBase" id="RU365102"/>
    </source>
</evidence>
<keyword evidence="8" id="KW-1185">Reference proteome</keyword>
<proteinExistence type="inferred from homology"/>
<feature type="transmembrane region" description="Helical" evidence="6">
    <location>
        <begin position="35"/>
        <end position="55"/>
    </location>
</feature>
<organism evidence="7 8">
    <name type="scientific">Endozoicomonas elysicola</name>
    <dbReference type="NCBI Taxonomy" id="305900"/>
    <lineage>
        <taxon>Bacteria</taxon>
        <taxon>Pseudomonadati</taxon>
        <taxon>Pseudomonadota</taxon>
        <taxon>Gammaproteobacteria</taxon>
        <taxon>Oceanospirillales</taxon>
        <taxon>Endozoicomonadaceae</taxon>
        <taxon>Endozoicomonas</taxon>
    </lineage>
</organism>
<keyword evidence="4 6" id="KW-1133">Transmembrane helix</keyword>
<protein>
    <recommendedName>
        <fullName evidence="6">GDT1 family protein</fullName>
    </recommendedName>
</protein>
<dbReference type="InterPro" id="IPR001727">
    <property type="entry name" value="GDT1-like"/>
</dbReference>
<evidence type="ECO:0000256" key="2">
    <source>
        <dbReference type="ARBA" id="ARBA00009190"/>
    </source>
</evidence>
<comment type="subcellular location">
    <subcellularLocation>
        <location evidence="1 6">Membrane</location>
        <topology evidence="1 6">Multi-pass membrane protein</topology>
    </subcellularLocation>
</comment>
<name>A0A081KBZ4_9GAMM</name>
<dbReference type="AlphaFoldDB" id="A0A081KBZ4"/>
<accession>A0A081KBZ4</accession>
<feature type="transmembrane region" description="Helical" evidence="6">
    <location>
        <begin position="67"/>
        <end position="85"/>
    </location>
</feature>
<dbReference type="Proteomes" id="UP000027997">
    <property type="component" value="Unassembled WGS sequence"/>
</dbReference>
<comment type="similarity">
    <text evidence="2 6">Belongs to the GDT1 family.</text>
</comment>
<dbReference type="Pfam" id="PF01169">
    <property type="entry name" value="GDT1"/>
    <property type="match status" value="2"/>
</dbReference>
<evidence type="ECO:0000313" key="8">
    <source>
        <dbReference type="Proteomes" id="UP000027997"/>
    </source>
</evidence>
<keyword evidence="5 6" id="KW-0472">Membrane</keyword>
<evidence type="ECO:0000256" key="4">
    <source>
        <dbReference type="ARBA" id="ARBA00022989"/>
    </source>
</evidence>
<dbReference type="GO" id="GO:0016020">
    <property type="term" value="C:membrane"/>
    <property type="evidence" value="ECO:0007669"/>
    <property type="project" value="UniProtKB-SubCell"/>
</dbReference>
<comment type="caution">
    <text evidence="7">The sequence shown here is derived from an EMBL/GenBank/DDBJ whole genome shotgun (WGS) entry which is preliminary data.</text>
</comment>
<evidence type="ECO:0000256" key="5">
    <source>
        <dbReference type="ARBA" id="ARBA00023136"/>
    </source>
</evidence>
<feature type="transmembrane region" description="Helical" evidence="6">
    <location>
        <begin position="165"/>
        <end position="182"/>
    </location>
</feature>
<dbReference type="PANTHER" id="PTHR12608:SF1">
    <property type="entry name" value="TRANSMEMBRANE PROTEIN 165"/>
    <property type="match status" value="1"/>
</dbReference>
<reference evidence="7 8" key="1">
    <citation type="submission" date="2014-06" db="EMBL/GenBank/DDBJ databases">
        <title>Whole Genome Sequences of Three Symbiotic Endozoicomonas Bacteria.</title>
        <authorList>
            <person name="Neave M.J."/>
            <person name="Apprill A."/>
            <person name="Voolstra C.R."/>
        </authorList>
    </citation>
    <scope>NUCLEOTIDE SEQUENCE [LARGE SCALE GENOMIC DNA]</scope>
    <source>
        <strain evidence="7 8">DSM 22380</strain>
    </source>
</reference>
<dbReference type="EMBL" id="JOJP01000001">
    <property type="protein sequence ID" value="KEI71670.1"/>
    <property type="molecule type" value="Genomic_DNA"/>
</dbReference>
<evidence type="ECO:0000256" key="1">
    <source>
        <dbReference type="ARBA" id="ARBA00004141"/>
    </source>
</evidence>
<evidence type="ECO:0000313" key="7">
    <source>
        <dbReference type="EMBL" id="KEI71670.1"/>
    </source>
</evidence>
<dbReference type="RefSeq" id="WP_020583369.1">
    <property type="nucleotide sequence ID" value="NZ_JOJP01000001.1"/>
</dbReference>
<dbReference type="eggNOG" id="COG2119">
    <property type="taxonomic scope" value="Bacteria"/>
</dbReference>
<gene>
    <name evidence="7" type="ORF">GV64_13820</name>
</gene>
<dbReference type="GO" id="GO:0046873">
    <property type="term" value="F:metal ion transmembrane transporter activity"/>
    <property type="evidence" value="ECO:0007669"/>
    <property type="project" value="InterPro"/>
</dbReference>